<feature type="compositionally biased region" description="Polar residues" evidence="1">
    <location>
        <begin position="639"/>
        <end position="648"/>
    </location>
</feature>
<dbReference type="PANTHER" id="PTHR43696:SF9">
    <property type="entry name" value="COILED-COIL DOMAIN-CONTAINING PROTEIN 157"/>
    <property type="match status" value="1"/>
</dbReference>
<accession>A0AAE0V840</accession>
<organism evidence="2 3">
    <name type="scientific">Hemibagrus guttatus</name>
    <dbReference type="NCBI Taxonomy" id="175788"/>
    <lineage>
        <taxon>Eukaryota</taxon>
        <taxon>Metazoa</taxon>
        <taxon>Chordata</taxon>
        <taxon>Craniata</taxon>
        <taxon>Vertebrata</taxon>
        <taxon>Euteleostomi</taxon>
        <taxon>Actinopterygii</taxon>
        <taxon>Neopterygii</taxon>
        <taxon>Teleostei</taxon>
        <taxon>Ostariophysi</taxon>
        <taxon>Siluriformes</taxon>
        <taxon>Bagridae</taxon>
        <taxon>Hemibagrus</taxon>
    </lineage>
</organism>
<sequence>MSHLLGAQDCVESLRRDVIDLQGALVEVFSRTGPVRFRSWKFPDKESCDLDLVQLLEQYDYVEGEKEFNEHSHVVLLELVIDRLLLLLQSFNAYTEQMLGGQKAGDCGQAGGSVCVSPVCVGPVCVGPVVRRYWKNLIHLTSQQRQQKLSSACRSEMSSRSSSSTSQRLAPSSSTSCSLQTAPLPSVRCRSVSCQTVESALVPCSACAGVQATLQDSARAVASLCQALGLSCSLWSFLQAVEETLQLGRLSACDLTLWAREQQRDLRRLHEHVTHVQEKAESLTHTLQRAEEERDELRAQLDREKESSTREREERKRREEEWERRLQGEKLRRDEELKTQQEEEEELREGAAALEVKISELEGELELQRETQQCVERERDSLVDEVHRLHLEEVRWNETEEKKRNLEAELSNTQKLLDKESAKYHSTQRQHEAIAVKQRALLERIDALVQQCEELQSRLEECEDEKAELTDTLTHTTQERDTLQEELTQQKSDFLSLKEERETQCVRLRELEECVSRLTEDLQQAEERERILVAFPELNQQHTTPQSTGDVLCDMEQQLKVNSMRIRVLEQENASLTKTLAKLKDAQSIRLSQQSAGTGDVLCDMEQQLKVNSMRIRVLEQENASLTKTLAKLKDAQSIRLSQQSAGQTPGPDSGSSEVDRRKRTTSSASASSSAHHHQALRLSVVPDAEDTYQKLRQAARAHSTGTHRRRK</sequence>
<protein>
    <recommendedName>
        <fullName evidence="4">Coiled-coil domain-containing protein 157</fullName>
    </recommendedName>
</protein>
<evidence type="ECO:0008006" key="4">
    <source>
        <dbReference type="Google" id="ProtNLM"/>
    </source>
</evidence>
<proteinExistence type="predicted"/>
<feature type="region of interest" description="Disordered" evidence="1">
    <location>
        <begin position="155"/>
        <end position="181"/>
    </location>
</feature>
<gene>
    <name evidence="2" type="ORF">QTP70_022813</name>
</gene>
<feature type="region of interest" description="Disordered" evidence="1">
    <location>
        <begin position="638"/>
        <end position="712"/>
    </location>
</feature>
<feature type="compositionally biased region" description="Low complexity" evidence="1">
    <location>
        <begin position="155"/>
        <end position="176"/>
    </location>
</feature>
<comment type="caution">
    <text evidence="2">The sequence shown here is derived from an EMBL/GenBank/DDBJ whole genome shotgun (WGS) entry which is preliminary data.</text>
</comment>
<keyword evidence="3" id="KW-1185">Reference proteome</keyword>
<name>A0AAE0V840_9TELE</name>
<dbReference type="AlphaFoldDB" id="A0AAE0V840"/>
<evidence type="ECO:0000256" key="1">
    <source>
        <dbReference type="SAM" id="MobiDB-lite"/>
    </source>
</evidence>
<evidence type="ECO:0000313" key="2">
    <source>
        <dbReference type="EMBL" id="KAK3540014.1"/>
    </source>
</evidence>
<feature type="region of interest" description="Disordered" evidence="1">
    <location>
        <begin position="277"/>
        <end position="319"/>
    </location>
</feature>
<dbReference type="InterPro" id="IPR029681">
    <property type="entry name" value="CCDC157"/>
</dbReference>
<dbReference type="EMBL" id="JAUCMX010000007">
    <property type="protein sequence ID" value="KAK3540014.1"/>
    <property type="molecule type" value="Genomic_DNA"/>
</dbReference>
<reference evidence="2" key="1">
    <citation type="submission" date="2023-06" db="EMBL/GenBank/DDBJ databases">
        <title>Male Hemibagrus guttatus genome.</title>
        <authorList>
            <person name="Bian C."/>
        </authorList>
    </citation>
    <scope>NUCLEOTIDE SEQUENCE</scope>
    <source>
        <strain evidence="2">Male_cb2023</strain>
        <tissue evidence="2">Muscle</tissue>
    </source>
</reference>
<evidence type="ECO:0000313" key="3">
    <source>
        <dbReference type="Proteomes" id="UP001274896"/>
    </source>
</evidence>
<dbReference type="Proteomes" id="UP001274896">
    <property type="component" value="Unassembled WGS sequence"/>
</dbReference>
<dbReference type="PANTHER" id="PTHR43696">
    <property type="entry name" value="COILED-COIL DOMAIN-CONTAINING PROTEIN 157"/>
    <property type="match status" value="1"/>
</dbReference>